<name>A0A6J7IPT6_9ZZZZ</name>
<protein>
    <submittedName>
        <fullName evidence="2">Unannotated protein</fullName>
    </submittedName>
</protein>
<gene>
    <name evidence="2" type="ORF">UFOPK3772_00337</name>
</gene>
<organism evidence="2">
    <name type="scientific">freshwater metagenome</name>
    <dbReference type="NCBI Taxonomy" id="449393"/>
    <lineage>
        <taxon>unclassified sequences</taxon>
        <taxon>metagenomes</taxon>
        <taxon>ecological metagenomes</taxon>
    </lineage>
</organism>
<sequence length="83" mass="9052">MSFAPRRMMPSHSWSVPGRKPGTSTRVMTGMLNASQVRTNLAAFSDAEMSRVPANCIGWFATTPTECPSTRPNPQMMFGANSD</sequence>
<accession>A0A6J7IPT6</accession>
<dbReference type="EMBL" id="CAFBNE010000006">
    <property type="protein sequence ID" value="CAB4932332.1"/>
    <property type="molecule type" value="Genomic_DNA"/>
</dbReference>
<evidence type="ECO:0000313" key="2">
    <source>
        <dbReference type="EMBL" id="CAB4932332.1"/>
    </source>
</evidence>
<evidence type="ECO:0000256" key="1">
    <source>
        <dbReference type="SAM" id="MobiDB-lite"/>
    </source>
</evidence>
<feature type="region of interest" description="Disordered" evidence="1">
    <location>
        <begin position="1"/>
        <end position="22"/>
    </location>
</feature>
<dbReference type="AlphaFoldDB" id="A0A6J7IPT6"/>
<reference evidence="2" key="1">
    <citation type="submission" date="2020-05" db="EMBL/GenBank/DDBJ databases">
        <authorList>
            <person name="Chiriac C."/>
            <person name="Salcher M."/>
            <person name="Ghai R."/>
            <person name="Kavagutti S V."/>
        </authorList>
    </citation>
    <scope>NUCLEOTIDE SEQUENCE</scope>
</reference>
<proteinExistence type="predicted"/>